<protein>
    <submittedName>
        <fullName evidence="1">Uncharacterized protein</fullName>
    </submittedName>
</protein>
<evidence type="ECO:0000313" key="2">
    <source>
        <dbReference type="Proteomes" id="UP001196413"/>
    </source>
</evidence>
<evidence type="ECO:0000313" key="1">
    <source>
        <dbReference type="EMBL" id="KAJ1354870.1"/>
    </source>
</evidence>
<organism evidence="1 2">
    <name type="scientific">Parelaphostrongylus tenuis</name>
    <name type="common">Meningeal worm</name>
    <dbReference type="NCBI Taxonomy" id="148309"/>
    <lineage>
        <taxon>Eukaryota</taxon>
        <taxon>Metazoa</taxon>
        <taxon>Ecdysozoa</taxon>
        <taxon>Nematoda</taxon>
        <taxon>Chromadorea</taxon>
        <taxon>Rhabditida</taxon>
        <taxon>Rhabditina</taxon>
        <taxon>Rhabditomorpha</taxon>
        <taxon>Strongyloidea</taxon>
        <taxon>Metastrongylidae</taxon>
        <taxon>Parelaphostrongylus</taxon>
    </lineage>
</organism>
<accession>A0AAD5MA63</accession>
<dbReference type="AlphaFoldDB" id="A0AAD5MA63"/>
<gene>
    <name evidence="1" type="ORF">KIN20_011946</name>
</gene>
<name>A0AAD5MA63_PARTN</name>
<reference evidence="1" key="1">
    <citation type="submission" date="2021-06" db="EMBL/GenBank/DDBJ databases">
        <title>Parelaphostrongylus tenuis whole genome reference sequence.</title>
        <authorList>
            <person name="Garwood T.J."/>
            <person name="Larsen P.A."/>
            <person name="Fountain-Jones N.M."/>
            <person name="Garbe J.R."/>
            <person name="Macchietto M.G."/>
            <person name="Kania S.A."/>
            <person name="Gerhold R.W."/>
            <person name="Richards J.E."/>
            <person name="Wolf T.M."/>
        </authorList>
    </citation>
    <scope>NUCLEOTIDE SEQUENCE</scope>
    <source>
        <strain evidence="1">MNPRO001-30</strain>
        <tissue evidence="1">Meninges</tissue>
    </source>
</reference>
<dbReference type="EMBL" id="JAHQIW010002266">
    <property type="protein sequence ID" value="KAJ1354870.1"/>
    <property type="molecule type" value="Genomic_DNA"/>
</dbReference>
<dbReference type="Proteomes" id="UP001196413">
    <property type="component" value="Unassembled WGS sequence"/>
</dbReference>
<proteinExistence type="predicted"/>
<sequence length="60" mass="6615">MRTCGRLAGFTVLSSLVGIQRPATDPQWLQTTCGGNMGILQHGFLGCEERIRLTRIDPIK</sequence>
<comment type="caution">
    <text evidence="1">The sequence shown here is derived from an EMBL/GenBank/DDBJ whole genome shotgun (WGS) entry which is preliminary data.</text>
</comment>
<keyword evidence="2" id="KW-1185">Reference proteome</keyword>